<proteinExistence type="predicted"/>
<organism evidence="1 2">
    <name type="scientific">Trichinella pseudospiralis</name>
    <name type="common">Parasitic roundworm</name>
    <dbReference type="NCBI Taxonomy" id="6337"/>
    <lineage>
        <taxon>Eukaryota</taxon>
        <taxon>Metazoa</taxon>
        <taxon>Ecdysozoa</taxon>
        <taxon>Nematoda</taxon>
        <taxon>Enoplea</taxon>
        <taxon>Dorylaimia</taxon>
        <taxon>Trichinellida</taxon>
        <taxon>Trichinellidae</taxon>
        <taxon>Trichinella</taxon>
    </lineage>
</organism>
<sequence>MLLNDLNRIKNAIALTTHTARPQQFKLKPILLW</sequence>
<evidence type="ECO:0000313" key="2">
    <source>
        <dbReference type="Proteomes" id="UP000054995"/>
    </source>
</evidence>
<comment type="caution">
    <text evidence="1">The sequence shown here is derived from an EMBL/GenBank/DDBJ whole genome shotgun (WGS) entry which is preliminary data.</text>
</comment>
<name>A0A0V1CI34_TRIPS</name>
<evidence type="ECO:0000313" key="1">
    <source>
        <dbReference type="EMBL" id="KRY48918.1"/>
    </source>
</evidence>
<protein>
    <submittedName>
        <fullName evidence="1">Uncharacterized protein</fullName>
    </submittedName>
</protein>
<accession>A0A0V1CI34</accession>
<keyword evidence="2" id="KW-1185">Reference proteome</keyword>
<dbReference type="AlphaFoldDB" id="A0A0V1CI34"/>
<dbReference type="Proteomes" id="UP000054995">
    <property type="component" value="Unassembled WGS sequence"/>
</dbReference>
<gene>
    <name evidence="1" type="ORF">T4D_3784</name>
</gene>
<dbReference type="EMBL" id="JYDT01005018">
    <property type="protein sequence ID" value="KRY48918.1"/>
    <property type="molecule type" value="Genomic_DNA"/>
</dbReference>
<reference evidence="1 2" key="1">
    <citation type="submission" date="2015-01" db="EMBL/GenBank/DDBJ databases">
        <title>Evolution of Trichinella species and genotypes.</title>
        <authorList>
            <person name="Korhonen P.K."/>
            <person name="Edoardo P."/>
            <person name="Giuseppe L.R."/>
            <person name="Gasser R.B."/>
        </authorList>
    </citation>
    <scope>NUCLEOTIDE SEQUENCE [LARGE SCALE GENOMIC DNA]</scope>
    <source>
        <strain evidence="1">ISS470</strain>
    </source>
</reference>